<feature type="domain" description="Ig-like" evidence="4">
    <location>
        <begin position="116"/>
        <end position="207"/>
    </location>
</feature>
<dbReference type="Gene3D" id="2.60.40.10">
    <property type="entry name" value="Immunoglobulins"/>
    <property type="match status" value="11"/>
</dbReference>
<feature type="domain" description="Fibronectin type-III" evidence="5">
    <location>
        <begin position="570"/>
        <end position="656"/>
    </location>
</feature>
<dbReference type="SMART" id="SM00409">
    <property type="entry name" value="IG"/>
    <property type="match status" value="2"/>
</dbReference>
<feature type="compositionally biased region" description="Pro residues" evidence="3">
    <location>
        <begin position="366"/>
        <end position="376"/>
    </location>
</feature>
<protein>
    <recommendedName>
        <fullName evidence="8">Titin</fullName>
    </recommendedName>
</protein>
<evidence type="ECO:0000256" key="2">
    <source>
        <dbReference type="ARBA" id="ARBA00023319"/>
    </source>
</evidence>
<accession>A0A7J5Y336</accession>
<dbReference type="Proteomes" id="UP000518266">
    <property type="component" value="Unassembled WGS sequence"/>
</dbReference>
<organism evidence="6 7">
    <name type="scientific">Dissostichus mawsoni</name>
    <name type="common">Antarctic cod</name>
    <dbReference type="NCBI Taxonomy" id="36200"/>
    <lineage>
        <taxon>Eukaryota</taxon>
        <taxon>Metazoa</taxon>
        <taxon>Chordata</taxon>
        <taxon>Craniata</taxon>
        <taxon>Vertebrata</taxon>
        <taxon>Euteleostomi</taxon>
        <taxon>Actinopterygii</taxon>
        <taxon>Neopterygii</taxon>
        <taxon>Teleostei</taxon>
        <taxon>Neoteleostei</taxon>
        <taxon>Acanthomorphata</taxon>
        <taxon>Eupercaria</taxon>
        <taxon>Perciformes</taxon>
        <taxon>Notothenioidei</taxon>
        <taxon>Nototheniidae</taxon>
        <taxon>Dissostichus</taxon>
    </lineage>
</organism>
<dbReference type="Pfam" id="PF00041">
    <property type="entry name" value="fn3"/>
    <property type="match status" value="7"/>
</dbReference>
<keyword evidence="2" id="KW-0393">Immunoglobulin domain</keyword>
<dbReference type="PROSITE" id="PS50835">
    <property type="entry name" value="IG_LIKE"/>
    <property type="match status" value="2"/>
</dbReference>
<dbReference type="FunFam" id="2.60.40.10:FF:000135">
    <property type="entry name" value="Titin a"/>
    <property type="match status" value="1"/>
</dbReference>
<dbReference type="PANTHER" id="PTHR14340:SF13">
    <property type="entry name" value="TITIN"/>
    <property type="match status" value="1"/>
</dbReference>
<proteinExistence type="predicted"/>
<dbReference type="InterPro" id="IPR003599">
    <property type="entry name" value="Ig_sub"/>
</dbReference>
<comment type="caution">
    <text evidence="6">The sequence shown here is derived from an EMBL/GenBank/DDBJ whole genome shotgun (WGS) entry which is preliminary data.</text>
</comment>
<feature type="domain" description="Fibronectin type-III" evidence="5">
    <location>
        <begin position="257"/>
        <end position="355"/>
    </location>
</feature>
<keyword evidence="1" id="KW-0677">Repeat</keyword>
<dbReference type="Pfam" id="PF07679">
    <property type="entry name" value="I-set"/>
    <property type="match status" value="2"/>
</dbReference>
<dbReference type="SMART" id="SM00060">
    <property type="entry name" value="FN3"/>
    <property type="match status" value="8"/>
</dbReference>
<dbReference type="OrthoDB" id="5969272at2759"/>
<feature type="domain" description="Fibronectin type-III" evidence="5">
    <location>
        <begin position="657"/>
        <end position="751"/>
    </location>
</feature>
<dbReference type="PROSITE" id="PS50853">
    <property type="entry name" value="FN3"/>
    <property type="match status" value="8"/>
</dbReference>
<dbReference type="PRINTS" id="PR00014">
    <property type="entry name" value="FNTYPEIII"/>
</dbReference>
<sequence>MCFKCAPLVLRRPLPPLELAVPDASREHISVTWKPPTKDGGSPISGYHVEVAEARPELKWLRVNTRPIKELSFRIDDGIKPEKKYVIRVRAINTVGVSDPSDVSDKVFTKDPDCAPTLDLASQEVVVVEGEKLQLKVPYRAIPTPKMVWKKDEVECKAGERLSMTVEMNSAHLDLLKSSRADAGAYAITLENSLGSATGTVTVKSITVTWKAPDSDGGCPITGYIVEKMEKDGDRFDRVTPTLVPGLSHTVTDKPGPPVNITFEDVRNTSVVLNWEPPLDDGGSEVLNYILEKKDNRNEEVGWITVSSTLKTPTHAVTKLIEGKEYVFRVTAENRFGCGPPNTSKPLDQNHTFSGTRNRGLKLKRPPLPTDPPDAPSTPRVHEVTASSAKISWHEPKDNGSPILGYWIERKEVNSKHWTRVNRALLNSLDVRVEGLMEGLTYIFRVCAENLAGPGSFSEPSERTVAMDAIKTPAVSLDASVRSGVILRAGEALRLPALVSGRPQPEVKWSKDEKDLEAEHMLVETQGRNTTLCIKKAVRADTGLFRVTGTNTSGTKSAECRVDVMDVPGPVVDLKTVQVTKKNITLTWSDPLDNGGSDVLGYEVLRKDAKMKLFRQPMETASCKCDITGLLAGEEYDFRVIARNKFGDGTPADLGPILAKLHYTDRGKSSISLAWEVPRSDGGSPILGYVLEKMRSDSSEFEPASRKMFPECCGTLENLSENMEYEFRVHAVTEVGDGDNCKPISFRLKAENKYGVSDGCDSEKVELKDPFGLPGPPRNPKILRATATTMTVTWEPPLDNGGSSIQGYWLEKRERGAVYWGRVNRAPVTKPSVKGLQYTVLKLIEGSVYQFRIAACNAAGVGPHCEPTECKLAMEPCSDPPGSPEVKDKTKSSVTLSWIPPDRDGGSPIKGYIIEVHEEGSPDWRRVNPADKLHPLTEITVPDLKEGKKCRFRIYAVNAAGNSDPAKTGDVLSKLNHSGRFIINAENAAGHKLLKVRVTVLDLPGAPRDLKVSDVTRGTCRFTWKAPESDGGERVKSYFIEKKAVNGKAWTKVQQERRGHHQLPGGGPDGG</sequence>
<evidence type="ECO:0000313" key="7">
    <source>
        <dbReference type="Proteomes" id="UP000518266"/>
    </source>
</evidence>
<evidence type="ECO:0000313" key="6">
    <source>
        <dbReference type="EMBL" id="KAF3843845.1"/>
    </source>
</evidence>
<dbReference type="FunFam" id="2.60.40.10:FF:000770">
    <property type="entry name" value="titin isoform X1"/>
    <property type="match status" value="1"/>
</dbReference>
<feature type="domain" description="Fibronectin type-III" evidence="5">
    <location>
        <begin position="1006"/>
        <end position="1071"/>
    </location>
</feature>
<dbReference type="InterPro" id="IPR036116">
    <property type="entry name" value="FN3_sf"/>
</dbReference>
<dbReference type="InterPro" id="IPR007110">
    <property type="entry name" value="Ig-like_dom"/>
</dbReference>
<gene>
    <name evidence="6" type="ORF">F7725_002694</name>
</gene>
<feature type="region of interest" description="Disordered" evidence="3">
    <location>
        <begin position="338"/>
        <end position="380"/>
    </location>
</feature>
<dbReference type="SUPFAM" id="SSF48726">
    <property type="entry name" value="Immunoglobulin"/>
    <property type="match status" value="2"/>
</dbReference>
<dbReference type="FunFam" id="2.60.40.10:FF:000031">
    <property type="entry name" value="Myosin-binding protein C, slow type"/>
    <property type="match status" value="1"/>
</dbReference>
<evidence type="ECO:0000259" key="5">
    <source>
        <dbReference type="PROSITE" id="PS50853"/>
    </source>
</evidence>
<evidence type="ECO:0008006" key="8">
    <source>
        <dbReference type="Google" id="ProtNLM"/>
    </source>
</evidence>
<dbReference type="FunFam" id="2.60.40.10:FF:000002">
    <property type="entry name" value="Titin a"/>
    <property type="match status" value="1"/>
</dbReference>
<dbReference type="SUPFAM" id="SSF49265">
    <property type="entry name" value="Fibronectin type III"/>
    <property type="match status" value="6"/>
</dbReference>
<dbReference type="CDD" id="cd00063">
    <property type="entry name" value="FN3"/>
    <property type="match status" value="8"/>
</dbReference>
<feature type="domain" description="Fibronectin type-III" evidence="5">
    <location>
        <begin position="880"/>
        <end position="976"/>
    </location>
</feature>
<dbReference type="InterPro" id="IPR003961">
    <property type="entry name" value="FN3_dom"/>
</dbReference>
<feature type="domain" description="Fibronectin type-III" evidence="5">
    <location>
        <begin position="375"/>
        <end position="468"/>
    </location>
</feature>
<evidence type="ECO:0000256" key="1">
    <source>
        <dbReference type="ARBA" id="ARBA00022737"/>
    </source>
</evidence>
<name>A0A7J5Y336_DISMA</name>
<dbReference type="FunFam" id="2.60.40.10:FF:000034">
    <property type="entry name" value="Titin isoform A"/>
    <property type="match status" value="2"/>
</dbReference>
<dbReference type="InterPro" id="IPR013783">
    <property type="entry name" value="Ig-like_fold"/>
</dbReference>
<feature type="domain" description="Fibronectin type-III" evidence="5">
    <location>
        <begin position="15"/>
        <end position="112"/>
    </location>
</feature>
<feature type="domain" description="Fibronectin type-III" evidence="5">
    <location>
        <begin position="776"/>
        <end position="876"/>
    </location>
</feature>
<reference evidence="6 7" key="1">
    <citation type="submission" date="2020-03" db="EMBL/GenBank/DDBJ databases">
        <title>Dissostichus mawsoni Genome sequencing and assembly.</title>
        <authorList>
            <person name="Park H."/>
        </authorList>
    </citation>
    <scope>NUCLEOTIDE SEQUENCE [LARGE SCALE GENOMIC DNA]</scope>
    <source>
        <strain evidence="6">DM0001</strain>
        <tissue evidence="6">Muscle</tissue>
    </source>
</reference>
<dbReference type="EMBL" id="JAAKFY010000018">
    <property type="protein sequence ID" value="KAF3843845.1"/>
    <property type="molecule type" value="Genomic_DNA"/>
</dbReference>
<evidence type="ECO:0000256" key="3">
    <source>
        <dbReference type="SAM" id="MobiDB-lite"/>
    </source>
</evidence>
<dbReference type="AlphaFoldDB" id="A0A7J5Y336"/>
<dbReference type="InterPro" id="IPR013098">
    <property type="entry name" value="Ig_I-set"/>
</dbReference>
<feature type="domain" description="Ig-like" evidence="4">
    <location>
        <begin position="473"/>
        <end position="563"/>
    </location>
</feature>
<evidence type="ECO:0000259" key="4">
    <source>
        <dbReference type="PROSITE" id="PS50835"/>
    </source>
</evidence>
<feature type="compositionally biased region" description="Polar residues" evidence="3">
    <location>
        <begin position="341"/>
        <end position="357"/>
    </location>
</feature>
<dbReference type="FunFam" id="2.60.40.10:FF:000012">
    <property type="entry name" value="titin isoform X1"/>
    <property type="match status" value="1"/>
</dbReference>
<dbReference type="PANTHER" id="PTHR14340">
    <property type="entry name" value="MICROFIBRIL-ASSOCIATED GLYCOPROTEIN 3"/>
    <property type="match status" value="1"/>
</dbReference>
<keyword evidence="7" id="KW-1185">Reference proteome</keyword>
<dbReference type="InterPro" id="IPR036179">
    <property type="entry name" value="Ig-like_dom_sf"/>
</dbReference>